<dbReference type="CDD" id="cd17990">
    <property type="entry name" value="DEXHc_HrpB"/>
    <property type="match status" value="1"/>
</dbReference>
<dbReference type="PROSITE" id="PS51192">
    <property type="entry name" value="HELICASE_ATP_BIND_1"/>
    <property type="match status" value="1"/>
</dbReference>
<dbReference type="GO" id="GO:0003676">
    <property type="term" value="F:nucleic acid binding"/>
    <property type="evidence" value="ECO:0007669"/>
    <property type="project" value="InterPro"/>
</dbReference>
<accession>A0A1N7QBM7</accession>
<evidence type="ECO:0000256" key="1">
    <source>
        <dbReference type="ARBA" id="ARBA00022741"/>
    </source>
</evidence>
<dbReference type="AlphaFoldDB" id="A0A1N7QBM7"/>
<evidence type="ECO:0000259" key="7">
    <source>
        <dbReference type="PROSITE" id="PS51194"/>
    </source>
</evidence>
<dbReference type="EMBL" id="FTOH01000018">
    <property type="protein sequence ID" value="SIT20272.1"/>
    <property type="molecule type" value="Genomic_DNA"/>
</dbReference>
<feature type="region of interest" description="Disordered" evidence="5">
    <location>
        <begin position="790"/>
        <end position="814"/>
    </location>
</feature>
<dbReference type="InterPro" id="IPR011545">
    <property type="entry name" value="DEAD/DEAH_box_helicase_dom"/>
</dbReference>
<evidence type="ECO:0000256" key="5">
    <source>
        <dbReference type="SAM" id="MobiDB-lite"/>
    </source>
</evidence>
<dbReference type="InterPro" id="IPR013689">
    <property type="entry name" value="RNA_helicase_ATP-dep_HrpB_C"/>
</dbReference>
<gene>
    <name evidence="8" type="ORF">SAMN05421686_11822</name>
</gene>
<dbReference type="RefSeq" id="WP_076518214.1">
    <property type="nucleotide sequence ID" value="NZ_FTOH01000018.1"/>
</dbReference>
<name>A0A1N7QBM7_9GAMM</name>
<evidence type="ECO:0000256" key="2">
    <source>
        <dbReference type="ARBA" id="ARBA00022801"/>
    </source>
</evidence>
<dbReference type="PANTHER" id="PTHR43519:SF1">
    <property type="entry name" value="ATP-DEPENDENT RNA HELICASE HRPB"/>
    <property type="match status" value="1"/>
</dbReference>
<proteinExistence type="predicted"/>
<keyword evidence="1" id="KW-0547">Nucleotide-binding</keyword>
<dbReference type="SMART" id="SM00487">
    <property type="entry name" value="DEXDc"/>
    <property type="match status" value="1"/>
</dbReference>
<protein>
    <submittedName>
        <fullName evidence="8">ATP-dependent helicase HrpB</fullName>
    </submittedName>
</protein>
<evidence type="ECO:0000259" key="6">
    <source>
        <dbReference type="PROSITE" id="PS51192"/>
    </source>
</evidence>
<keyword evidence="3 8" id="KW-0347">Helicase</keyword>
<dbReference type="InterPro" id="IPR014001">
    <property type="entry name" value="Helicase_ATP-bd"/>
</dbReference>
<dbReference type="CDD" id="cd18791">
    <property type="entry name" value="SF2_C_RHA"/>
    <property type="match status" value="1"/>
</dbReference>
<dbReference type="Pfam" id="PF00270">
    <property type="entry name" value="DEAD"/>
    <property type="match status" value="1"/>
</dbReference>
<dbReference type="NCBIfam" id="TIGR01970">
    <property type="entry name" value="DEAH_box_HrpB"/>
    <property type="match status" value="1"/>
</dbReference>
<evidence type="ECO:0000313" key="8">
    <source>
        <dbReference type="EMBL" id="SIT20272.1"/>
    </source>
</evidence>
<dbReference type="InterPro" id="IPR010225">
    <property type="entry name" value="HrpB"/>
</dbReference>
<feature type="domain" description="Helicase ATP-binding" evidence="6">
    <location>
        <begin position="15"/>
        <end position="179"/>
    </location>
</feature>
<keyword evidence="9" id="KW-1185">Reference proteome</keyword>
<dbReference type="OrthoDB" id="9805617at2"/>
<dbReference type="InterPro" id="IPR027417">
    <property type="entry name" value="P-loop_NTPase"/>
</dbReference>
<dbReference type="PANTHER" id="PTHR43519">
    <property type="entry name" value="ATP-DEPENDENT RNA HELICASE HRPB"/>
    <property type="match status" value="1"/>
</dbReference>
<dbReference type="Gene3D" id="1.20.120.1080">
    <property type="match status" value="1"/>
</dbReference>
<dbReference type="Pfam" id="PF00271">
    <property type="entry name" value="Helicase_C"/>
    <property type="match status" value="1"/>
</dbReference>
<dbReference type="STRING" id="484498.SAMN05421686_11822"/>
<dbReference type="SMART" id="SM00490">
    <property type="entry name" value="HELICc"/>
    <property type="match status" value="1"/>
</dbReference>
<dbReference type="PROSITE" id="PS51194">
    <property type="entry name" value="HELICASE_CTER"/>
    <property type="match status" value="1"/>
</dbReference>
<keyword evidence="2" id="KW-0378">Hydrolase</keyword>
<dbReference type="Gene3D" id="3.40.50.300">
    <property type="entry name" value="P-loop containing nucleotide triphosphate hydrolases"/>
    <property type="match status" value="2"/>
</dbReference>
<dbReference type="GO" id="GO:0005524">
    <property type="term" value="F:ATP binding"/>
    <property type="evidence" value="ECO:0007669"/>
    <property type="project" value="UniProtKB-KW"/>
</dbReference>
<reference evidence="9" key="1">
    <citation type="submission" date="2017-01" db="EMBL/GenBank/DDBJ databases">
        <authorList>
            <person name="Varghese N."/>
            <person name="Submissions S."/>
        </authorList>
    </citation>
    <scope>NUCLEOTIDE SEQUENCE [LARGE SCALE GENOMIC DNA]</scope>
    <source>
        <strain evidence="9">DSM 24913</strain>
    </source>
</reference>
<dbReference type="GO" id="GO:0004386">
    <property type="term" value="F:helicase activity"/>
    <property type="evidence" value="ECO:0007669"/>
    <property type="project" value="UniProtKB-KW"/>
</dbReference>
<evidence type="ECO:0000256" key="3">
    <source>
        <dbReference type="ARBA" id="ARBA00022806"/>
    </source>
</evidence>
<dbReference type="Pfam" id="PF08482">
    <property type="entry name" value="HrpB_C"/>
    <property type="match status" value="1"/>
</dbReference>
<dbReference type="FunFam" id="3.40.50.300:FF:002125">
    <property type="entry name" value="ATP-dependent helicase HrpB"/>
    <property type="match status" value="1"/>
</dbReference>
<evidence type="ECO:0000313" key="9">
    <source>
        <dbReference type="Proteomes" id="UP000185639"/>
    </source>
</evidence>
<evidence type="ECO:0000256" key="4">
    <source>
        <dbReference type="ARBA" id="ARBA00022840"/>
    </source>
</evidence>
<dbReference type="Proteomes" id="UP000185639">
    <property type="component" value="Unassembled WGS sequence"/>
</dbReference>
<dbReference type="GO" id="GO:0016787">
    <property type="term" value="F:hydrolase activity"/>
    <property type="evidence" value="ECO:0007669"/>
    <property type="project" value="UniProtKB-KW"/>
</dbReference>
<dbReference type="InterPro" id="IPR001650">
    <property type="entry name" value="Helicase_C-like"/>
</dbReference>
<dbReference type="InterPro" id="IPR007502">
    <property type="entry name" value="Helicase-assoc_dom"/>
</dbReference>
<sequence>MSTVLPIDAVLDDLRAALESHDNAMLIAQPGAGKTTRVPLALLKEAWLAGKKILMLEPRRVAARNAATYMARQLNERVGETVGYRMRLENRVSAQTRIEVVTEGILNRMLLDDPELTNVGLIIFDEFHERNLASDQGLALCLQAQQVFNPELKLLVMSATLDALELAKLLNAPVIESDGRSFAVETHYRPARDANERLVPHVCRVIGEAMRDTEGDILVFLPGAGEITRVQDSLIESTRDIRITPLHGQLNDKEQKLALNPDDNGQRKVILATNIAESSVTIDGVRVVIDCGLEKRIRFRAALGMQELVTQHISVASAVQRAGRAGRQAPGVCYRLFTETSMQQRPAHIRPEVNDADLAPLLLDIVQWGASADELDWLTPPPKGHLSQAQDLLSMLGILQDQQLTDHGQRCLTTGLEPRLANMLIRGKAAGFGKSASELAALLQEPALLRQGDDIERVLQQARGSSHWKSRVAPMAQRLMQKLNIQKDTSPADTGFLLGCAFPDRIGQKRGADTQYLLASGAGATLPDNSALLGQTWLACADITAGQPNRIRTAATLSEQALSQLTELHPHMLSRHIDVRWLDNGQLQAQEHQRLGKLILSAKKLVTMSTDDWQQAWRDLILTKGLKVLNWDDSATNLLSRLRLAHEFQPERWPDVSDEALLTALDDWLMPFLTSARHQRDLKKLNLCDALLSQLEWDQQQGLASLVPTHITVPSGSNIRIDYRQNPPVLAVKLQEMFGFEGQPSILNGQLPLMIHLLSPAQRPVQVTQDLPHFWRHTYADVRKDMRGRYPKHPWPEDPLSAEATRFTKRRPES</sequence>
<organism evidence="8 9">
    <name type="scientific">Thalassolituus maritimus</name>
    <dbReference type="NCBI Taxonomy" id="484498"/>
    <lineage>
        <taxon>Bacteria</taxon>
        <taxon>Pseudomonadati</taxon>
        <taxon>Pseudomonadota</taxon>
        <taxon>Gammaproteobacteria</taxon>
        <taxon>Oceanospirillales</taxon>
        <taxon>Oceanospirillaceae</taxon>
        <taxon>Thalassolituus</taxon>
    </lineage>
</organism>
<feature type="domain" description="Helicase C-terminal" evidence="7">
    <location>
        <begin position="205"/>
        <end position="366"/>
    </location>
</feature>
<dbReference type="SUPFAM" id="SSF52540">
    <property type="entry name" value="P-loop containing nucleoside triphosphate hydrolases"/>
    <property type="match status" value="1"/>
</dbReference>
<dbReference type="InterPro" id="IPR049614">
    <property type="entry name" value="HrpB_DEXH"/>
</dbReference>
<dbReference type="PIRSF" id="PIRSF005496">
    <property type="entry name" value="ATP_hel_hrpB"/>
    <property type="match status" value="1"/>
</dbReference>
<keyword evidence="4" id="KW-0067">ATP-binding</keyword>
<dbReference type="SMART" id="SM00847">
    <property type="entry name" value="HA2"/>
    <property type="match status" value="1"/>
</dbReference>